<dbReference type="KEGG" id="hqi:H9L05_02080"/>
<keyword evidence="2" id="KW-1185">Reference proteome</keyword>
<gene>
    <name evidence="1" type="ORF">H9L05_02080</name>
</gene>
<accession>A0A7H0GWB3</accession>
<organism evidence="1 2">
    <name type="scientific">Hymenobacter qilianensis</name>
    <dbReference type="NCBI Taxonomy" id="1385715"/>
    <lineage>
        <taxon>Bacteria</taxon>
        <taxon>Pseudomonadati</taxon>
        <taxon>Bacteroidota</taxon>
        <taxon>Cytophagia</taxon>
        <taxon>Cytophagales</taxon>
        <taxon>Hymenobacteraceae</taxon>
        <taxon>Hymenobacter</taxon>
    </lineage>
</organism>
<dbReference type="Proteomes" id="UP000516093">
    <property type="component" value="Chromosome"/>
</dbReference>
<dbReference type="AlphaFoldDB" id="A0A7H0GWB3"/>
<dbReference type="EMBL" id="CP060784">
    <property type="protein sequence ID" value="QNP52579.1"/>
    <property type="molecule type" value="Genomic_DNA"/>
</dbReference>
<protein>
    <submittedName>
        <fullName evidence="1">Uncharacterized protein</fullName>
    </submittedName>
</protein>
<evidence type="ECO:0000313" key="2">
    <source>
        <dbReference type="Proteomes" id="UP000516093"/>
    </source>
</evidence>
<reference evidence="1 2" key="1">
    <citation type="submission" date="2020-08" db="EMBL/GenBank/DDBJ databases">
        <title>Genome sequence of Hymenobacter qilianensis JCM 19763T.</title>
        <authorList>
            <person name="Hyun D.-W."/>
            <person name="Bae J.-W."/>
        </authorList>
    </citation>
    <scope>NUCLEOTIDE SEQUENCE [LARGE SCALE GENOMIC DNA]</scope>
    <source>
        <strain evidence="1 2">JCM 19763</strain>
    </source>
</reference>
<dbReference type="RefSeq" id="WP_187732832.1">
    <property type="nucleotide sequence ID" value="NZ_BMFN01000002.1"/>
</dbReference>
<proteinExistence type="predicted"/>
<sequence>MCVNYFDNKVFQYAYFKESRAEVYGDTAVITSINFRQNPALELTTPTLTLNSKTTLAELAKIYPLAVKNQGELDVHRVGKRTQVSLAMSKIMSEESWLLLFDKGLLVKILWTMQC</sequence>
<name>A0A7H0GWB3_9BACT</name>
<evidence type="ECO:0000313" key="1">
    <source>
        <dbReference type="EMBL" id="QNP52579.1"/>
    </source>
</evidence>